<evidence type="ECO:0000259" key="2">
    <source>
        <dbReference type="PROSITE" id="PS51977"/>
    </source>
</evidence>
<feature type="region of interest" description="Disordered" evidence="1">
    <location>
        <begin position="48"/>
        <end position="69"/>
    </location>
</feature>
<dbReference type="AlphaFoldDB" id="A0A117DQM4"/>
<feature type="domain" description="WGR" evidence="2">
    <location>
        <begin position="1"/>
        <end position="93"/>
    </location>
</feature>
<comment type="caution">
    <text evidence="3">The sequence shown here is derived from an EMBL/GenBank/DDBJ whole genome shotgun (WGS) entry which is preliminary data.</text>
</comment>
<organism evidence="3 4">
    <name type="scientific">Deinococcus grandis</name>
    <dbReference type="NCBI Taxonomy" id="57498"/>
    <lineage>
        <taxon>Bacteria</taxon>
        <taxon>Thermotogati</taxon>
        <taxon>Deinococcota</taxon>
        <taxon>Deinococci</taxon>
        <taxon>Deinococcales</taxon>
        <taxon>Deinococcaceae</taxon>
        <taxon>Deinococcus</taxon>
    </lineage>
</organism>
<dbReference type="InterPro" id="IPR049809">
    <property type="entry name" value="YehF/YfeS-like_WGR"/>
</dbReference>
<evidence type="ECO:0000256" key="1">
    <source>
        <dbReference type="SAM" id="MobiDB-lite"/>
    </source>
</evidence>
<dbReference type="InterPro" id="IPR011047">
    <property type="entry name" value="Quinoprotein_ADH-like_sf"/>
</dbReference>
<dbReference type="SUPFAM" id="SSF142921">
    <property type="entry name" value="WGR domain-like"/>
    <property type="match status" value="1"/>
</dbReference>
<dbReference type="Gene3D" id="2.20.140.10">
    <property type="entry name" value="WGR domain"/>
    <property type="match status" value="1"/>
</dbReference>
<dbReference type="PANTHER" id="PTHR30634:SF13">
    <property type="entry name" value="PROTEIN YEHF"/>
    <property type="match status" value="1"/>
</dbReference>
<name>A0A117DQM4_9DEIO</name>
<gene>
    <name evidence="3" type="ORF">DEIGR_101312</name>
</gene>
<dbReference type="InterPro" id="IPR015943">
    <property type="entry name" value="WD40/YVTN_repeat-like_dom_sf"/>
</dbReference>
<dbReference type="InterPro" id="IPR050458">
    <property type="entry name" value="LolB"/>
</dbReference>
<dbReference type="CDD" id="cd07996">
    <property type="entry name" value="WGR_MMR_like"/>
    <property type="match status" value="1"/>
</dbReference>
<evidence type="ECO:0000313" key="3">
    <source>
        <dbReference type="EMBL" id="GAQ21285.1"/>
    </source>
</evidence>
<protein>
    <submittedName>
        <fullName evidence="3">Molybdate metabolism regulator-like protein</fullName>
    </submittedName>
</protein>
<keyword evidence="4" id="KW-1185">Reference proteome</keyword>
<dbReference type="InterPro" id="IPR036930">
    <property type="entry name" value="WGR_dom_sf"/>
</dbReference>
<reference evidence="4" key="1">
    <citation type="submission" date="2015-11" db="EMBL/GenBank/DDBJ databases">
        <title>Draft Genome Sequence of the Radioresistant Bacterium Deinococcus grandis, Isolated from Freshwater Fish in Japan.</title>
        <authorList>
            <person name="Satoh K."/>
            <person name="Onodera T."/>
            <person name="Omoso K."/>
            <person name="Takeda-Yano K."/>
            <person name="Katayama T."/>
            <person name="Oono Y."/>
            <person name="Narumi I."/>
        </authorList>
    </citation>
    <scope>NUCLEOTIDE SEQUENCE [LARGE SCALE GENOMIC DNA]</scope>
    <source>
        <strain evidence="4">ATCC 43672</strain>
    </source>
</reference>
<dbReference type="SMART" id="SM00773">
    <property type="entry name" value="WGR"/>
    <property type="match status" value="1"/>
</dbReference>
<dbReference type="InterPro" id="IPR008893">
    <property type="entry name" value="WGR_domain"/>
</dbReference>
<dbReference type="Pfam" id="PF13360">
    <property type="entry name" value="PQQ_2"/>
    <property type="match status" value="1"/>
</dbReference>
<dbReference type="SUPFAM" id="SSF50998">
    <property type="entry name" value="Quinoprotein alcohol dehydrogenase-like"/>
    <property type="match status" value="1"/>
</dbReference>
<dbReference type="InterPro" id="IPR002372">
    <property type="entry name" value="PQQ_rpt_dom"/>
</dbReference>
<dbReference type="Proteomes" id="UP000056209">
    <property type="component" value="Unassembled WGS sequence"/>
</dbReference>
<proteinExistence type="predicted"/>
<dbReference type="Pfam" id="PF05406">
    <property type="entry name" value="WGR"/>
    <property type="match status" value="1"/>
</dbReference>
<dbReference type="PROSITE" id="PS51977">
    <property type="entry name" value="WGR"/>
    <property type="match status" value="1"/>
</dbReference>
<sequence>MPIQRDPYYNRIMSVTYLEYSDPNGAEHKFYEVTVDGADLTVRYGRIGTDGQTQRKTFPSPEKAQAEAEKKLREKRRKGYEDAVQGVRQKREVVRRTFTETRSTTRQSAPLLWKFDTKATAFGIFAGDDQVWVGNEAGQVHALSPDGEVQRSFTLPDGVKCLVRDDRWTFAGCDDGNVYDLSGKLPFVAYEVEGSAALLWLDIHAGTLAASDWDGNVFAFDAESDQQWANVATGGKMGWMVRVDDRGVYYGHSSGVGMYDRTSGLPLWQARTRGGVLFGWQDGQDLYAGTTQNLIQRFTKAGEHVQDYACDAAVLSCATSPGGEYVFAGDSGSAVYCFTRTGERLWKLGSGVGGALSMQYSGGRLYLVTSRGTLAALDASPEAIQAAQRGEAPAPRDVKLAAAAQVSAPLTQLAVTADSGQGVRLVCERDGTRLRVRPTTPGYHAWNVQFPRNLREVGATYLVEDLVDAGGFYRVVGDIRRVG</sequence>
<accession>A0A117DQM4</accession>
<dbReference type="Gene3D" id="2.130.10.10">
    <property type="entry name" value="YVTN repeat-like/Quinoprotein amine dehydrogenase"/>
    <property type="match status" value="2"/>
</dbReference>
<evidence type="ECO:0000313" key="4">
    <source>
        <dbReference type="Proteomes" id="UP000056209"/>
    </source>
</evidence>
<dbReference type="PANTHER" id="PTHR30634">
    <property type="entry name" value="OUTER MEMBRANE LOLAB LIPOPROTEIN INSERTION APPARATUS"/>
    <property type="match status" value="1"/>
</dbReference>
<dbReference type="EMBL" id="BCMS01000001">
    <property type="protein sequence ID" value="GAQ21285.1"/>
    <property type="molecule type" value="Genomic_DNA"/>
</dbReference>